<evidence type="ECO:0008006" key="4">
    <source>
        <dbReference type="Google" id="ProtNLM"/>
    </source>
</evidence>
<evidence type="ECO:0000256" key="1">
    <source>
        <dbReference type="SAM" id="MobiDB-lite"/>
    </source>
</evidence>
<name>A0A1P8WLG0_9PLAN</name>
<dbReference type="AlphaFoldDB" id="A0A1P8WLG0"/>
<dbReference type="KEGG" id="fmr:Fuma_04539"/>
<dbReference type="Proteomes" id="UP000187735">
    <property type="component" value="Chromosome"/>
</dbReference>
<dbReference type="RefSeq" id="WP_077026132.1">
    <property type="nucleotide sequence ID" value="NZ_CP017641.1"/>
</dbReference>
<feature type="region of interest" description="Disordered" evidence="1">
    <location>
        <begin position="66"/>
        <end position="85"/>
    </location>
</feature>
<proteinExistence type="predicted"/>
<keyword evidence="3" id="KW-1185">Reference proteome</keyword>
<reference evidence="2 3" key="1">
    <citation type="journal article" date="2016" name="Front. Microbiol.">
        <title>Fuerstia marisgermanicae gen. nov., sp. nov., an Unusual Member of the Phylum Planctomycetes from the German Wadden Sea.</title>
        <authorList>
            <person name="Kohn T."/>
            <person name="Heuer A."/>
            <person name="Jogler M."/>
            <person name="Vollmers J."/>
            <person name="Boedeker C."/>
            <person name="Bunk B."/>
            <person name="Rast P."/>
            <person name="Borchert D."/>
            <person name="Glockner I."/>
            <person name="Freese H.M."/>
            <person name="Klenk H.P."/>
            <person name="Overmann J."/>
            <person name="Kaster A.K."/>
            <person name="Rohde M."/>
            <person name="Wiegand S."/>
            <person name="Jogler C."/>
        </authorList>
    </citation>
    <scope>NUCLEOTIDE SEQUENCE [LARGE SCALE GENOMIC DNA]</scope>
    <source>
        <strain evidence="2 3">NH11</strain>
    </source>
</reference>
<organism evidence="2 3">
    <name type="scientific">Fuerstiella marisgermanici</name>
    <dbReference type="NCBI Taxonomy" id="1891926"/>
    <lineage>
        <taxon>Bacteria</taxon>
        <taxon>Pseudomonadati</taxon>
        <taxon>Planctomycetota</taxon>
        <taxon>Planctomycetia</taxon>
        <taxon>Planctomycetales</taxon>
        <taxon>Planctomycetaceae</taxon>
        <taxon>Fuerstiella</taxon>
    </lineage>
</organism>
<dbReference type="EMBL" id="CP017641">
    <property type="protein sequence ID" value="APZ94889.1"/>
    <property type="molecule type" value="Genomic_DNA"/>
</dbReference>
<protein>
    <recommendedName>
        <fullName evidence="4">DUF2946 domain-containing protein</fullName>
    </recommendedName>
</protein>
<accession>A0A1P8WLG0</accession>
<evidence type="ECO:0000313" key="2">
    <source>
        <dbReference type="EMBL" id="APZ94889.1"/>
    </source>
</evidence>
<sequence>MRFSVNQQAGRWLAITALLVMLSGKLVHLGQECDGCCAGLACAATSHKAELNAPCPFGCTHHDDCRDAKSGSDGQDSPRKEHDEHQCSVCSILAYVTSGPAVLGLPDECPLVVGLVEFTSATAIPGATFKARPRGPPAGV</sequence>
<gene>
    <name evidence="2" type="ORF">Fuma_04539</name>
</gene>
<evidence type="ECO:0000313" key="3">
    <source>
        <dbReference type="Proteomes" id="UP000187735"/>
    </source>
</evidence>